<reference evidence="2" key="2">
    <citation type="submission" date="2020-09" db="EMBL/GenBank/DDBJ databases">
        <authorList>
            <person name="Sun Q."/>
            <person name="Ohkuma M."/>
        </authorList>
    </citation>
    <scope>NUCLEOTIDE SEQUENCE</scope>
    <source>
        <strain evidence="2">JCM 4654</strain>
    </source>
</reference>
<evidence type="ECO:0000313" key="2">
    <source>
        <dbReference type="EMBL" id="GHD93384.1"/>
    </source>
</evidence>
<dbReference type="PANTHER" id="PTHR35585">
    <property type="entry name" value="HHE DOMAIN PROTEIN (AFU_ORTHOLOGUE AFUA_4G00730)"/>
    <property type="match status" value="1"/>
</dbReference>
<dbReference type="CDD" id="cd12108">
    <property type="entry name" value="Hr-like"/>
    <property type="match status" value="1"/>
</dbReference>
<evidence type="ECO:0000259" key="1">
    <source>
        <dbReference type="Pfam" id="PF01814"/>
    </source>
</evidence>
<dbReference type="RefSeq" id="WP_229865572.1">
    <property type="nucleotide sequence ID" value="NZ_BMVF01000014.1"/>
</dbReference>
<organism evidence="2 3">
    <name type="scientific">Streptomyces naganishii JCM 4654</name>
    <dbReference type="NCBI Taxonomy" id="1306179"/>
    <lineage>
        <taxon>Bacteria</taxon>
        <taxon>Bacillati</taxon>
        <taxon>Actinomycetota</taxon>
        <taxon>Actinomycetes</taxon>
        <taxon>Kitasatosporales</taxon>
        <taxon>Streptomycetaceae</taxon>
        <taxon>Streptomyces</taxon>
    </lineage>
</organism>
<reference evidence="2" key="1">
    <citation type="journal article" date="2014" name="Int. J. Syst. Evol. Microbiol.">
        <title>Complete genome sequence of Corynebacterium casei LMG S-19264T (=DSM 44701T), isolated from a smear-ripened cheese.</title>
        <authorList>
            <consortium name="US DOE Joint Genome Institute (JGI-PGF)"/>
            <person name="Walter F."/>
            <person name="Albersmeier A."/>
            <person name="Kalinowski J."/>
            <person name="Ruckert C."/>
        </authorList>
    </citation>
    <scope>NUCLEOTIDE SEQUENCE</scope>
    <source>
        <strain evidence="2">JCM 4654</strain>
    </source>
</reference>
<dbReference type="Gene3D" id="1.20.120.520">
    <property type="entry name" value="nmb1532 protein domain like"/>
    <property type="match status" value="1"/>
</dbReference>
<gene>
    <name evidence="2" type="ORF">GCM10010508_49840</name>
</gene>
<proteinExistence type="predicted"/>
<dbReference type="AlphaFoldDB" id="A0A918Y7B1"/>
<dbReference type="Pfam" id="PF01814">
    <property type="entry name" value="Hemerythrin"/>
    <property type="match status" value="1"/>
</dbReference>
<accession>A0A918Y7B1</accession>
<sequence length="186" mass="20675">MDSQSGIVQELTADHARVRGLFDRIRSSAPGSTQRADLVEQAGIELVRHSVAEKEYLYPAVRRHLPDGDGWADRELAQHQEVEELIAALEDAEPHGEEYGRLLLALVTRVTEHLVEEEQLLFPRLQALCPADELRELGGKVRAAEVSAPTRPRPLAPDSAALVKVGAQVWGPLDRLRDFAGRRGRR</sequence>
<keyword evidence="3" id="KW-1185">Reference proteome</keyword>
<dbReference type="InterPro" id="IPR012312">
    <property type="entry name" value="Hemerythrin-like"/>
</dbReference>
<dbReference type="EMBL" id="BMVF01000014">
    <property type="protein sequence ID" value="GHD93384.1"/>
    <property type="molecule type" value="Genomic_DNA"/>
</dbReference>
<dbReference type="PANTHER" id="PTHR35585:SF1">
    <property type="entry name" value="HHE DOMAIN PROTEIN (AFU_ORTHOLOGUE AFUA_4G00730)"/>
    <property type="match status" value="1"/>
</dbReference>
<feature type="domain" description="Hemerythrin-like" evidence="1">
    <location>
        <begin position="7"/>
        <end position="125"/>
    </location>
</feature>
<protein>
    <submittedName>
        <fullName evidence="2">Hemerythrin</fullName>
    </submittedName>
</protein>
<comment type="caution">
    <text evidence="2">The sequence shown here is derived from an EMBL/GenBank/DDBJ whole genome shotgun (WGS) entry which is preliminary data.</text>
</comment>
<evidence type="ECO:0000313" key="3">
    <source>
        <dbReference type="Proteomes" id="UP000608955"/>
    </source>
</evidence>
<dbReference type="Proteomes" id="UP000608955">
    <property type="component" value="Unassembled WGS sequence"/>
</dbReference>
<name>A0A918Y7B1_9ACTN</name>